<reference evidence="3" key="1">
    <citation type="journal article" date="2019" name="Int. J. Syst. Evol. Microbiol.">
        <title>The Global Catalogue of Microorganisms (GCM) 10K type strain sequencing project: providing services to taxonomists for standard genome sequencing and annotation.</title>
        <authorList>
            <consortium name="The Broad Institute Genomics Platform"/>
            <consortium name="The Broad Institute Genome Sequencing Center for Infectious Disease"/>
            <person name="Wu L."/>
            <person name="Ma J."/>
        </authorList>
    </citation>
    <scope>NUCLEOTIDE SEQUENCE [LARGE SCALE GENOMIC DNA]</scope>
    <source>
        <strain evidence="3">JCM 11117</strain>
    </source>
</reference>
<evidence type="ECO:0000313" key="2">
    <source>
        <dbReference type="EMBL" id="GAA0902667.1"/>
    </source>
</evidence>
<name>A0ABP3YUU6_9PSEU</name>
<dbReference type="EMBL" id="BAAAHP010000245">
    <property type="protein sequence ID" value="GAA0902667.1"/>
    <property type="molecule type" value="Genomic_DNA"/>
</dbReference>
<keyword evidence="3" id="KW-1185">Reference proteome</keyword>
<protein>
    <recommendedName>
        <fullName evidence="4">MYXO-CTERM domain-containing protein</fullName>
    </recommendedName>
</protein>
<accession>A0ABP3YUU6</accession>
<proteinExistence type="predicted"/>
<organism evidence="2 3">
    <name type="scientific">Pseudonocardia zijingensis</name>
    <dbReference type="NCBI Taxonomy" id="153376"/>
    <lineage>
        <taxon>Bacteria</taxon>
        <taxon>Bacillati</taxon>
        <taxon>Actinomycetota</taxon>
        <taxon>Actinomycetes</taxon>
        <taxon>Pseudonocardiales</taxon>
        <taxon>Pseudonocardiaceae</taxon>
        <taxon>Pseudonocardia</taxon>
    </lineage>
</organism>
<dbReference type="RefSeq" id="WP_343946060.1">
    <property type="nucleotide sequence ID" value="NZ_BAAAHP010000245.1"/>
</dbReference>
<dbReference type="Proteomes" id="UP001499967">
    <property type="component" value="Unassembled WGS sequence"/>
</dbReference>
<feature type="region of interest" description="Disordered" evidence="1">
    <location>
        <begin position="1"/>
        <end position="21"/>
    </location>
</feature>
<evidence type="ECO:0000256" key="1">
    <source>
        <dbReference type="SAM" id="MobiDB-lite"/>
    </source>
</evidence>
<comment type="caution">
    <text evidence="2">The sequence shown here is derived from an EMBL/GenBank/DDBJ whole genome shotgun (WGS) entry which is preliminary data.</text>
</comment>
<evidence type="ECO:0000313" key="3">
    <source>
        <dbReference type="Proteomes" id="UP001499967"/>
    </source>
</evidence>
<evidence type="ECO:0008006" key="4">
    <source>
        <dbReference type="Google" id="ProtNLM"/>
    </source>
</evidence>
<sequence>MDERRAVRPSDPIICDGEVMGPGDTCISTDASNNGSYEELVRKRREGAASSARNGPTVAPVGGLVAAGGAVLLLAQIARRLATRANAPADADWWIEGERP</sequence>
<gene>
    <name evidence="2" type="ORF">GCM10009559_69950</name>
</gene>